<dbReference type="OrthoDB" id="5842538at2759"/>
<keyword evidence="3" id="KW-0732">Signal</keyword>
<evidence type="ECO:0000256" key="2">
    <source>
        <dbReference type="ARBA" id="ARBA00022475"/>
    </source>
</evidence>
<gene>
    <name evidence="4" type="ORF">CGOC_LOCUS753</name>
</gene>
<evidence type="ECO:0008006" key="6">
    <source>
        <dbReference type="Google" id="ProtNLM"/>
    </source>
</evidence>
<accession>A0A3P6QZW2</accession>
<evidence type="ECO:0000256" key="1">
    <source>
        <dbReference type="ARBA" id="ARBA00004251"/>
    </source>
</evidence>
<keyword evidence="2" id="KW-0472">Membrane</keyword>
<keyword evidence="2" id="KW-1003">Cell membrane</keyword>
<proteinExistence type="predicted"/>
<evidence type="ECO:0000256" key="3">
    <source>
        <dbReference type="SAM" id="SignalP"/>
    </source>
</evidence>
<dbReference type="AlphaFoldDB" id="A0A3P6QZW2"/>
<feature type="chain" id="PRO_5017961146" description="Cystatin domain-containing protein" evidence="3">
    <location>
        <begin position="17"/>
        <end position="218"/>
    </location>
</feature>
<dbReference type="GO" id="GO:0005886">
    <property type="term" value="C:plasma membrane"/>
    <property type="evidence" value="ECO:0007669"/>
    <property type="project" value="UniProtKB-SubCell"/>
</dbReference>
<name>A0A3P6QZW2_CYLGO</name>
<dbReference type="Proteomes" id="UP000271889">
    <property type="component" value="Unassembled WGS sequence"/>
</dbReference>
<dbReference type="EMBL" id="UYRV01001161">
    <property type="protein sequence ID" value="VDK46365.1"/>
    <property type="molecule type" value="Genomic_DNA"/>
</dbReference>
<evidence type="ECO:0000313" key="5">
    <source>
        <dbReference type="Proteomes" id="UP000271889"/>
    </source>
</evidence>
<comment type="subcellular location">
    <subcellularLocation>
        <location evidence="1">Cell membrane</location>
        <topology evidence="1">Single-pass type I membrane protein</topology>
    </subcellularLocation>
</comment>
<dbReference type="Pfam" id="PF25519">
    <property type="entry name" value="ILCR1_N"/>
    <property type="match status" value="1"/>
</dbReference>
<reference evidence="4 5" key="1">
    <citation type="submission" date="2018-11" db="EMBL/GenBank/DDBJ databases">
        <authorList>
            <consortium name="Pathogen Informatics"/>
        </authorList>
    </citation>
    <scope>NUCLEOTIDE SEQUENCE [LARGE SCALE GENOMIC DNA]</scope>
</reference>
<dbReference type="InterPro" id="IPR038683">
    <property type="entry name" value="IL17RA/B_FnIII-like_1_sf"/>
</dbReference>
<evidence type="ECO:0000313" key="4">
    <source>
        <dbReference type="EMBL" id="VDK46365.1"/>
    </source>
</evidence>
<dbReference type="Gene3D" id="2.60.40.2160">
    <property type="entry name" value="Interleukin-17 receptor A/B, fibronectin-III-like domain 1"/>
    <property type="match status" value="1"/>
</dbReference>
<sequence>MIVILSLLLLGLVADAANVTDTSSSEIAFELPTADIVQQDWDNATILTNLTDKLKSANNAVTNFQSDCSDPHNKEIACSVHVVGCAEQLFEPVAAGHEPPEAHDVRVEAFAKAMARQEGHQLHVDISWQRPPKNNSVLLRAFKLQVNGTEGDTCFVFNVTDSEWTQDSASIFFLKIHKSMGRIDGERIFTFYLYIIATLQWCKGGGRKELVLFSEVAQ</sequence>
<feature type="signal peptide" evidence="3">
    <location>
        <begin position="1"/>
        <end position="16"/>
    </location>
</feature>
<keyword evidence="5" id="KW-1185">Reference proteome</keyword>
<organism evidence="4 5">
    <name type="scientific">Cylicostephanus goldi</name>
    <name type="common">Nematode worm</name>
    <dbReference type="NCBI Taxonomy" id="71465"/>
    <lineage>
        <taxon>Eukaryota</taxon>
        <taxon>Metazoa</taxon>
        <taxon>Ecdysozoa</taxon>
        <taxon>Nematoda</taxon>
        <taxon>Chromadorea</taxon>
        <taxon>Rhabditida</taxon>
        <taxon>Rhabditina</taxon>
        <taxon>Rhabditomorpha</taxon>
        <taxon>Strongyloidea</taxon>
        <taxon>Strongylidae</taxon>
        <taxon>Cylicostephanus</taxon>
    </lineage>
</organism>
<protein>
    <recommendedName>
        <fullName evidence="6">Cystatin domain-containing protein</fullName>
    </recommendedName>
</protein>